<reference evidence="2 3" key="1">
    <citation type="journal article" date="2018" name="Nat. Genet.">
        <title>The Rosa genome provides new insights in the design of modern roses.</title>
        <authorList>
            <person name="Bendahmane M."/>
        </authorList>
    </citation>
    <scope>NUCLEOTIDE SEQUENCE [LARGE SCALE GENOMIC DNA]</scope>
    <source>
        <strain evidence="3">cv. Old Blush</strain>
    </source>
</reference>
<evidence type="ECO:0000313" key="3">
    <source>
        <dbReference type="Proteomes" id="UP000238479"/>
    </source>
</evidence>
<keyword evidence="1" id="KW-1133">Transmembrane helix</keyword>
<dbReference type="EMBL" id="PDCK01000044">
    <property type="protein sequence ID" value="PRQ22335.1"/>
    <property type="molecule type" value="Genomic_DNA"/>
</dbReference>
<dbReference type="AlphaFoldDB" id="A0A2P6PK80"/>
<organism evidence="2 3">
    <name type="scientific">Rosa chinensis</name>
    <name type="common">China rose</name>
    <dbReference type="NCBI Taxonomy" id="74649"/>
    <lineage>
        <taxon>Eukaryota</taxon>
        <taxon>Viridiplantae</taxon>
        <taxon>Streptophyta</taxon>
        <taxon>Embryophyta</taxon>
        <taxon>Tracheophyta</taxon>
        <taxon>Spermatophyta</taxon>
        <taxon>Magnoliopsida</taxon>
        <taxon>eudicotyledons</taxon>
        <taxon>Gunneridae</taxon>
        <taxon>Pentapetalae</taxon>
        <taxon>rosids</taxon>
        <taxon>fabids</taxon>
        <taxon>Rosales</taxon>
        <taxon>Rosaceae</taxon>
        <taxon>Rosoideae</taxon>
        <taxon>Rosoideae incertae sedis</taxon>
        <taxon>Rosa</taxon>
    </lineage>
</organism>
<keyword evidence="1" id="KW-0812">Transmembrane</keyword>
<evidence type="ECO:0000256" key="1">
    <source>
        <dbReference type="SAM" id="Phobius"/>
    </source>
</evidence>
<proteinExistence type="predicted"/>
<comment type="caution">
    <text evidence="2">The sequence shown here is derived from an EMBL/GenBank/DDBJ whole genome shotgun (WGS) entry which is preliminary data.</text>
</comment>
<gene>
    <name evidence="2" type="ORF">RchiOBHm_Chr6g0249141</name>
</gene>
<dbReference type="Gramene" id="PRQ22335">
    <property type="protein sequence ID" value="PRQ22335"/>
    <property type="gene ID" value="RchiOBHm_Chr6g0249141"/>
</dbReference>
<feature type="transmembrane region" description="Helical" evidence="1">
    <location>
        <begin position="20"/>
        <end position="41"/>
    </location>
</feature>
<accession>A0A2P6PK80</accession>
<sequence length="77" mass="8552">MVLLSYILLGPMLRNGIDVLAIAFFLSVTNGIVGFWLDLMYVNLEIFSTSKGVEIYDTNRASQNTYRSVSLGVFGLI</sequence>
<name>A0A2P6PK80_ROSCH</name>
<protein>
    <submittedName>
        <fullName evidence="2">Uncharacterized protein</fullName>
    </submittedName>
</protein>
<evidence type="ECO:0000313" key="2">
    <source>
        <dbReference type="EMBL" id="PRQ22335.1"/>
    </source>
</evidence>
<keyword evidence="3" id="KW-1185">Reference proteome</keyword>
<keyword evidence="1" id="KW-0472">Membrane</keyword>
<dbReference type="Proteomes" id="UP000238479">
    <property type="component" value="Chromosome 6"/>
</dbReference>